<reference evidence="3" key="2">
    <citation type="journal article" date="2021" name="PeerJ">
        <title>Extensive microbial diversity within the chicken gut microbiome revealed by metagenomics and culture.</title>
        <authorList>
            <person name="Gilroy R."/>
            <person name="Ravi A."/>
            <person name="Getino M."/>
            <person name="Pursley I."/>
            <person name="Horton D.L."/>
            <person name="Alikhan N.F."/>
            <person name="Baker D."/>
            <person name="Gharbi K."/>
            <person name="Hall N."/>
            <person name="Watson M."/>
            <person name="Adriaenssens E.M."/>
            <person name="Foster-Nyarko E."/>
            <person name="Jarju S."/>
            <person name="Secka A."/>
            <person name="Antonio M."/>
            <person name="Oren A."/>
            <person name="Chaudhuri R.R."/>
            <person name="La Ragione R."/>
            <person name="Hildebrand F."/>
            <person name="Pallen M.J."/>
        </authorList>
    </citation>
    <scope>NUCLEOTIDE SEQUENCE</scope>
    <source>
        <strain evidence="3">ChiGjej1B1-22543</strain>
    </source>
</reference>
<dbReference type="InterPro" id="IPR025007">
    <property type="entry name" value="DUF3899"/>
</dbReference>
<organism evidence="3 4">
    <name type="scientific">Candidatus Alloenteromonas pullicola</name>
    <dbReference type="NCBI Taxonomy" id="2840784"/>
    <lineage>
        <taxon>Bacteria</taxon>
        <taxon>Bacillati</taxon>
        <taxon>Bacillota</taxon>
        <taxon>Bacillota incertae sedis</taxon>
        <taxon>Candidatus Alloenteromonas</taxon>
    </lineage>
</organism>
<protein>
    <submittedName>
        <fullName evidence="3">DUF3899 domain-containing protein</fullName>
    </submittedName>
</protein>
<accession>A0A9D1LN45</accession>
<dbReference type="Pfam" id="PF13038">
    <property type="entry name" value="DUF3899"/>
    <property type="match status" value="1"/>
</dbReference>
<feature type="transmembrane region" description="Helical" evidence="1">
    <location>
        <begin position="105"/>
        <end position="126"/>
    </location>
</feature>
<evidence type="ECO:0000313" key="3">
    <source>
        <dbReference type="EMBL" id="HIU44919.1"/>
    </source>
</evidence>
<comment type="caution">
    <text evidence="3">The sequence shown here is derived from an EMBL/GenBank/DDBJ whole genome shotgun (WGS) entry which is preliminary data.</text>
</comment>
<gene>
    <name evidence="3" type="ORF">IAC52_01320</name>
</gene>
<feature type="domain" description="DUF3899" evidence="2">
    <location>
        <begin position="39"/>
        <end position="123"/>
    </location>
</feature>
<sequence>MKRYLIPTIVCIALSALVFCLMFFLRDNADAYAKASDGFFVAGACILAYFLMTLVVRSGTFDVFGYSFQRFFEAYRHKGMEKRYEDAGDYHVQKVEKRRTNKLVWVPYLVVGLIDIALAIGFLIAFQSQIAA</sequence>
<keyword evidence="1" id="KW-0812">Transmembrane</keyword>
<dbReference type="EMBL" id="DVMV01000010">
    <property type="protein sequence ID" value="HIU44919.1"/>
    <property type="molecule type" value="Genomic_DNA"/>
</dbReference>
<evidence type="ECO:0000256" key="1">
    <source>
        <dbReference type="SAM" id="Phobius"/>
    </source>
</evidence>
<evidence type="ECO:0000259" key="2">
    <source>
        <dbReference type="Pfam" id="PF13038"/>
    </source>
</evidence>
<reference evidence="3" key="1">
    <citation type="submission" date="2020-10" db="EMBL/GenBank/DDBJ databases">
        <authorList>
            <person name="Gilroy R."/>
        </authorList>
    </citation>
    <scope>NUCLEOTIDE SEQUENCE</scope>
    <source>
        <strain evidence="3">ChiGjej1B1-22543</strain>
    </source>
</reference>
<feature type="transmembrane region" description="Helical" evidence="1">
    <location>
        <begin position="6"/>
        <end position="25"/>
    </location>
</feature>
<dbReference type="Proteomes" id="UP000824070">
    <property type="component" value="Unassembled WGS sequence"/>
</dbReference>
<name>A0A9D1LN45_9FIRM</name>
<keyword evidence="1" id="KW-1133">Transmembrane helix</keyword>
<keyword evidence="1" id="KW-0472">Membrane</keyword>
<dbReference type="AlphaFoldDB" id="A0A9D1LN45"/>
<feature type="transmembrane region" description="Helical" evidence="1">
    <location>
        <begin position="37"/>
        <end position="56"/>
    </location>
</feature>
<proteinExistence type="predicted"/>
<evidence type="ECO:0000313" key="4">
    <source>
        <dbReference type="Proteomes" id="UP000824070"/>
    </source>
</evidence>